<reference evidence="2" key="1">
    <citation type="submission" date="2016-11" db="UniProtKB">
        <authorList>
            <consortium name="WormBaseParasite"/>
        </authorList>
    </citation>
    <scope>IDENTIFICATION</scope>
</reference>
<accession>A0A1I7WUY2</accession>
<name>A0A1I7WUY2_HETBA</name>
<dbReference type="Proteomes" id="UP000095283">
    <property type="component" value="Unplaced"/>
</dbReference>
<organism evidence="1 2">
    <name type="scientific">Heterorhabditis bacteriophora</name>
    <name type="common">Entomopathogenic nematode worm</name>
    <dbReference type="NCBI Taxonomy" id="37862"/>
    <lineage>
        <taxon>Eukaryota</taxon>
        <taxon>Metazoa</taxon>
        <taxon>Ecdysozoa</taxon>
        <taxon>Nematoda</taxon>
        <taxon>Chromadorea</taxon>
        <taxon>Rhabditida</taxon>
        <taxon>Rhabditina</taxon>
        <taxon>Rhabditomorpha</taxon>
        <taxon>Strongyloidea</taxon>
        <taxon>Heterorhabditidae</taxon>
        <taxon>Heterorhabditis</taxon>
    </lineage>
</organism>
<protein>
    <submittedName>
        <fullName evidence="2">Uncharacterized protein</fullName>
    </submittedName>
</protein>
<sequence>MGTFQLKKLRMHGQCPLFLSNSSFRLRLFCVI</sequence>
<dbReference type="AlphaFoldDB" id="A0A1I7WUY2"/>
<keyword evidence="1" id="KW-1185">Reference proteome</keyword>
<dbReference type="WBParaSite" id="Hba_08989">
    <property type="protein sequence ID" value="Hba_08989"/>
    <property type="gene ID" value="Hba_08989"/>
</dbReference>
<evidence type="ECO:0000313" key="1">
    <source>
        <dbReference type="Proteomes" id="UP000095283"/>
    </source>
</evidence>
<evidence type="ECO:0000313" key="2">
    <source>
        <dbReference type="WBParaSite" id="Hba_08989"/>
    </source>
</evidence>
<proteinExistence type="predicted"/>